<dbReference type="GO" id="GO:0046872">
    <property type="term" value="F:metal ion binding"/>
    <property type="evidence" value="ECO:0007669"/>
    <property type="project" value="UniProtKB-KW"/>
</dbReference>
<dbReference type="InterPro" id="IPR023192">
    <property type="entry name" value="TGS-like_dom_sf"/>
</dbReference>
<dbReference type="Proteomes" id="UP000011083">
    <property type="component" value="Unassembled WGS sequence"/>
</dbReference>
<dbReference type="InterPro" id="IPR004396">
    <property type="entry name" value="ATPase_YchF/OLA1"/>
</dbReference>
<proteinExistence type="inferred from homology"/>
<comment type="similarity">
    <text evidence="5">Belongs to the TRAFAC class OBG-HflX-like GTPase superfamily. OBG GTPase family. YchF/OLA1 subfamily.</text>
</comment>
<evidence type="ECO:0000313" key="9">
    <source>
        <dbReference type="EMBL" id="ELR15167.1"/>
    </source>
</evidence>
<feature type="binding site" evidence="5">
    <location>
        <position position="292"/>
    </location>
    <ligand>
        <name>ATP</name>
        <dbReference type="ChEBI" id="CHEBI:30616"/>
    </ligand>
</feature>
<keyword evidence="2" id="KW-0479">Metal-binding</keyword>
<dbReference type="FunFam" id="1.10.150.300:FF:000001">
    <property type="entry name" value="Ribosome-binding ATPase YchF"/>
    <property type="match status" value="1"/>
</dbReference>
<dbReference type="EMBL" id="KB008036">
    <property type="protein sequence ID" value="ELR15167.1"/>
    <property type="molecule type" value="Genomic_DNA"/>
</dbReference>
<dbReference type="PANTHER" id="PTHR23305">
    <property type="entry name" value="OBG GTPASE FAMILY"/>
    <property type="match status" value="1"/>
</dbReference>
<dbReference type="InterPro" id="IPR006073">
    <property type="entry name" value="GTP-bd"/>
</dbReference>
<dbReference type="OMA" id="ARQWTIR"/>
<evidence type="ECO:0000256" key="2">
    <source>
        <dbReference type="ARBA" id="ARBA00022723"/>
    </source>
</evidence>
<dbReference type="InterPro" id="IPR027417">
    <property type="entry name" value="P-loop_NTPase"/>
</dbReference>
<dbReference type="KEGG" id="acan:ACA1_217300"/>
<keyword evidence="10" id="KW-1185">Reference proteome</keyword>
<sequence length="457" mass="49575">MKVATRRSTTWWGSSSRSATSTFVGGRSVLWPPSSSCLTSGSGVLGVRRQWFAAKAGKQQQTQQAAGGQASALSYFVARTASNGCGIVGMPNVGKSTLFNALTSSQRARAENFPFCTIEPNSGMVWVPDPRLDTLAALANSKRILPCQMEFVDIAGLVAGASKGEGLGNKFLAHIRNVSMILQVVRCFEGADGTEQVTHVEGSVDPARDMEIINTELLLADLESLTTARAKLEKRTKLDAEAQKRLDLMHRTIAVLDEGQPARSVLISAEEWPTFHAFQLLTSKPVVYCCNVKEEEAATGNAMVEQVKQAVLKEEPGVDPNERVLVVSAKLESELANMESVEDRKSFLELYGLSEADAGLPKVIRATRQLLQQHQFFTVGETEARAWNIPKGTTAVDAAATIHTDFAKGFVKAETIAFADFVAAGGEKRAKELGKVRFEGTSYVVQDGDIILFHHRK</sequence>
<dbReference type="Pfam" id="PF01926">
    <property type="entry name" value="MMR_HSR1"/>
    <property type="match status" value="1"/>
</dbReference>
<organism evidence="9 10">
    <name type="scientific">Acanthamoeba castellanii (strain ATCC 30010 / Neff)</name>
    <dbReference type="NCBI Taxonomy" id="1257118"/>
    <lineage>
        <taxon>Eukaryota</taxon>
        <taxon>Amoebozoa</taxon>
        <taxon>Discosea</taxon>
        <taxon>Longamoebia</taxon>
        <taxon>Centramoebida</taxon>
        <taxon>Acanthamoebidae</taxon>
        <taxon>Acanthamoeba</taxon>
    </lineage>
</organism>
<keyword evidence="3 5" id="KW-0547">Nucleotide-binding</keyword>
<dbReference type="Gene3D" id="3.10.20.30">
    <property type="match status" value="1"/>
</dbReference>
<dbReference type="InterPro" id="IPR004095">
    <property type="entry name" value="TGS"/>
</dbReference>
<dbReference type="AlphaFoldDB" id="L8GQK4"/>
<dbReference type="OrthoDB" id="424823at2759"/>
<dbReference type="InterPro" id="IPR013029">
    <property type="entry name" value="YchF_C"/>
</dbReference>
<dbReference type="InterPro" id="IPR031167">
    <property type="entry name" value="G_OBG"/>
</dbReference>
<accession>L8GQK4</accession>
<dbReference type="STRING" id="1257118.L8GQK4"/>
<dbReference type="PROSITE" id="PS51710">
    <property type="entry name" value="G_OBG"/>
    <property type="match status" value="1"/>
</dbReference>
<dbReference type="Gene3D" id="1.10.150.300">
    <property type="entry name" value="TGS-like domain"/>
    <property type="match status" value="1"/>
</dbReference>
<dbReference type="Pfam" id="PF06071">
    <property type="entry name" value="YchF-GTPase_C"/>
    <property type="match status" value="1"/>
</dbReference>
<feature type="domain" description="TGS" evidence="8">
    <location>
        <begin position="372"/>
        <end position="455"/>
    </location>
</feature>
<comment type="subunit">
    <text evidence="5">Monomer.</text>
</comment>
<dbReference type="SUPFAM" id="SSF81271">
    <property type="entry name" value="TGS-like"/>
    <property type="match status" value="1"/>
</dbReference>
<dbReference type="SUPFAM" id="SSF52540">
    <property type="entry name" value="P-loop containing nucleoside triphosphate hydrolases"/>
    <property type="match status" value="1"/>
</dbReference>
<feature type="binding site" evidence="5">
    <location>
        <begin position="92"/>
        <end position="97"/>
    </location>
    <ligand>
        <name>ATP</name>
        <dbReference type="ChEBI" id="CHEBI:30616"/>
    </ligand>
</feature>
<dbReference type="VEuPathDB" id="AmoebaDB:ACA1_217300"/>
<keyword evidence="4 5" id="KW-0067">ATP-binding</keyword>
<dbReference type="GeneID" id="14915751"/>
<dbReference type="CDD" id="cd01900">
    <property type="entry name" value="YchF"/>
    <property type="match status" value="1"/>
</dbReference>
<evidence type="ECO:0000259" key="8">
    <source>
        <dbReference type="PROSITE" id="PS51880"/>
    </source>
</evidence>
<comment type="function">
    <text evidence="5">Hydrolyzes ATP, and can also hydrolyze GTP with lower efficiency. Has lower affinity for GTP.</text>
</comment>
<dbReference type="RefSeq" id="XP_004337180.1">
    <property type="nucleotide sequence ID" value="XM_004337132.1"/>
</dbReference>
<protein>
    <recommendedName>
        <fullName evidence="5">Obg-like ATPase 1</fullName>
    </recommendedName>
</protein>
<dbReference type="PROSITE" id="PS51880">
    <property type="entry name" value="TGS"/>
    <property type="match status" value="1"/>
</dbReference>
<comment type="cofactor">
    <cofactor evidence="1">
        <name>Mg(2+)</name>
        <dbReference type="ChEBI" id="CHEBI:18420"/>
    </cofactor>
</comment>
<dbReference type="InterPro" id="IPR041706">
    <property type="entry name" value="YchF_N"/>
</dbReference>
<gene>
    <name evidence="9" type="ORF">ACA1_217300</name>
</gene>
<dbReference type="InterPro" id="IPR012675">
    <property type="entry name" value="Beta-grasp_dom_sf"/>
</dbReference>
<reference evidence="9 10" key="1">
    <citation type="journal article" date="2013" name="Genome Biol.">
        <title>Genome of Acanthamoeba castellanii highlights extensive lateral gene transfer and early evolution of tyrosine kinase signaling.</title>
        <authorList>
            <person name="Clarke M."/>
            <person name="Lohan A.J."/>
            <person name="Liu B."/>
            <person name="Lagkouvardos I."/>
            <person name="Roy S."/>
            <person name="Zafar N."/>
            <person name="Bertelli C."/>
            <person name="Schilde C."/>
            <person name="Kianianmomeni A."/>
            <person name="Burglin T.R."/>
            <person name="Frech C."/>
            <person name="Turcotte B."/>
            <person name="Kopec K.O."/>
            <person name="Synnott J.M."/>
            <person name="Choo C."/>
            <person name="Paponov I."/>
            <person name="Finkler A."/>
            <person name="Soon Heng Tan C."/>
            <person name="Hutchins A.P."/>
            <person name="Weinmeier T."/>
            <person name="Rattei T."/>
            <person name="Chu J.S."/>
            <person name="Gimenez G."/>
            <person name="Irimia M."/>
            <person name="Rigden D.J."/>
            <person name="Fitzpatrick D.A."/>
            <person name="Lorenzo-Morales J."/>
            <person name="Bateman A."/>
            <person name="Chiu C.H."/>
            <person name="Tang P."/>
            <person name="Hegemann P."/>
            <person name="Fromm H."/>
            <person name="Raoult D."/>
            <person name="Greub G."/>
            <person name="Miranda-Saavedra D."/>
            <person name="Chen N."/>
            <person name="Nash P."/>
            <person name="Ginger M.L."/>
            <person name="Horn M."/>
            <person name="Schaap P."/>
            <person name="Caler L."/>
            <person name="Loftus B."/>
        </authorList>
    </citation>
    <scope>NUCLEOTIDE SEQUENCE [LARGE SCALE GENOMIC DNA]</scope>
    <source>
        <strain evidence="9 10">Neff</strain>
    </source>
</reference>
<dbReference type="PRINTS" id="PR00326">
    <property type="entry name" value="GTP1OBG"/>
</dbReference>
<evidence type="ECO:0000256" key="5">
    <source>
        <dbReference type="HAMAP-Rule" id="MF_03167"/>
    </source>
</evidence>
<keyword evidence="5" id="KW-0378">Hydrolase</keyword>
<evidence type="ECO:0000256" key="1">
    <source>
        <dbReference type="ARBA" id="ARBA00001946"/>
    </source>
</evidence>
<evidence type="ECO:0000256" key="6">
    <source>
        <dbReference type="SAM" id="MobiDB-lite"/>
    </source>
</evidence>
<dbReference type="GO" id="GO:0016887">
    <property type="term" value="F:ATP hydrolysis activity"/>
    <property type="evidence" value="ECO:0007669"/>
    <property type="project" value="UniProtKB-UniRule"/>
</dbReference>
<name>L8GQK4_ACACF</name>
<dbReference type="GO" id="GO:0005737">
    <property type="term" value="C:cytoplasm"/>
    <property type="evidence" value="ECO:0007669"/>
    <property type="project" value="UniProtKB-SubCell"/>
</dbReference>
<dbReference type="Gene3D" id="3.40.50.300">
    <property type="entry name" value="P-loop containing nucleotide triphosphate hydrolases"/>
    <property type="match status" value="1"/>
</dbReference>
<dbReference type="GO" id="GO:0005524">
    <property type="term" value="F:ATP binding"/>
    <property type="evidence" value="ECO:0007669"/>
    <property type="project" value="UniProtKB-UniRule"/>
</dbReference>
<feature type="domain" description="OBG-type G" evidence="7">
    <location>
        <begin position="83"/>
        <end position="347"/>
    </location>
</feature>
<dbReference type="FunFam" id="3.10.20.30:FF:000001">
    <property type="entry name" value="Ribosome-binding ATPase YchF"/>
    <property type="match status" value="1"/>
</dbReference>
<feature type="region of interest" description="Disordered" evidence="6">
    <location>
        <begin position="1"/>
        <end position="21"/>
    </location>
</feature>
<comment type="subcellular location">
    <subcellularLocation>
        <location evidence="5">Cytoplasm</location>
    </subcellularLocation>
</comment>
<dbReference type="GO" id="GO:0043023">
    <property type="term" value="F:ribosomal large subunit binding"/>
    <property type="evidence" value="ECO:0007669"/>
    <property type="project" value="UniProtKB-UniRule"/>
</dbReference>
<dbReference type="NCBIfam" id="TIGR00092">
    <property type="entry name" value="redox-regulated ATPase YchF"/>
    <property type="match status" value="1"/>
</dbReference>
<dbReference type="GO" id="GO:0005525">
    <property type="term" value="F:GTP binding"/>
    <property type="evidence" value="ECO:0007669"/>
    <property type="project" value="InterPro"/>
</dbReference>
<evidence type="ECO:0000259" key="7">
    <source>
        <dbReference type="PROSITE" id="PS51710"/>
    </source>
</evidence>
<evidence type="ECO:0000256" key="3">
    <source>
        <dbReference type="ARBA" id="ARBA00022741"/>
    </source>
</evidence>
<dbReference type="HAMAP" id="MF_00944">
    <property type="entry name" value="YchF_OLA1_ATPase"/>
    <property type="match status" value="1"/>
</dbReference>
<dbReference type="PANTHER" id="PTHR23305:SF18">
    <property type="entry name" value="OBG-TYPE G DOMAIN-CONTAINING PROTEIN"/>
    <property type="match status" value="1"/>
</dbReference>
<evidence type="ECO:0000256" key="4">
    <source>
        <dbReference type="ARBA" id="ARBA00022840"/>
    </source>
</evidence>
<keyword evidence="5" id="KW-0963">Cytoplasm</keyword>
<evidence type="ECO:0000313" key="10">
    <source>
        <dbReference type="Proteomes" id="UP000011083"/>
    </source>
</evidence>
<dbReference type="InterPro" id="IPR012676">
    <property type="entry name" value="TGS-like"/>
</dbReference>